<dbReference type="InterPro" id="IPR011050">
    <property type="entry name" value="Pectin_lyase_fold/virulence"/>
</dbReference>
<dbReference type="InterPro" id="IPR008979">
    <property type="entry name" value="Galactose-bd-like_sf"/>
</dbReference>
<proteinExistence type="predicted"/>
<dbReference type="SUPFAM" id="SSF51126">
    <property type="entry name" value="Pectin lyase-like"/>
    <property type="match status" value="2"/>
</dbReference>
<accession>A0AAU8FZ14</accession>
<keyword evidence="2" id="KW-0732">Signal</keyword>
<dbReference type="Pfam" id="PF18998">
    <property type="entry name" value="Flg_new_2"/>
    <property type="match status" value="1"/>
</dbReference>
<gene>
    <name evidence="4" type="ORF">ABRQ22_13325</name>
</gene>
<name>A0AAU8FZ14_9MICO</name>
<evidence type="ECO:0000313" key="4">
    <source>
        <dbReference type="EMBL" id="XCH28580.1"/>
    </source>
</evidence>
<evidence type="ECO:0000256" key="1">
    <source>
        <dbReference type="SAM" id="MobiDB-lite"/>
    </source>
</evidence>
<evidence type="ECO:0000259" key="3">
    <source>
        <dbReference type="PROSITE" id="PS50022"/>
    </source>
</evidence>
<feature type="chain" id="PRO_5043975400" evidence="2">
    <location>
        <begin position="31"/>
        <end position="1415"/>
    </location>
</feature>
<protein>
    <submittedName>
        <fullName evidence="4">Glycosyl hydrolase family 28-related protein</fullName>
    </submittedName>
</protein>
<dbReference type="InterPro" id="IPR024535">
    <property type="entry name" value="RHGA/B-epi-like_pectate_lyase"/>
</dbReference>
<dbReference type="EMBL" id="CP159290">
    <property type="protein sequence ID" value="XCH28580.1"/>
    <property type="molecule type" value="Genomic_DNA"/>
</dbReference>
<dbReference type="GO" id="GO:0016787">
    <property type="term" value="F:hydrolase activity"/>
    <property type="evidence" value="ECO:0007669"/>
    <property type="project" value="UniProtKB-KW"/>
</dbReference>
<dbReference type="Gene3D" id="1.20.1270.90">
    <property type="entry name" value="AF1782-like"/>
    <property type="match status" value="1"/>
</dbReference>
<keyword evidence="4" id="KW-0378">Hydrolase</keyword>
<dbReference type="RefSeq" id="WP_353707064.1">
    <property type="nucleotide sequence ID" value="NZ_CP159290.1"/>
</dbReference>
<reference evidence="4" key="1">
    <citation type="submission" date="2024-06" db="EMBL/GenBank/DDBJ databases">
        <title>Complete genome sequence of the cellulolytic actinobacterium, Cellulosimicrobium ES-005.</title>
        <authorList>
            <person name="Matthews C.T."/>
            <person name="Underwood K.D."/>
            <person name="Ghanchi K.M."/>
            <person name="Fields S.D."/>
            <person name="Gardner S.G."/>
        </authorList>
    </citation>
    <scope>NUCLEOTIDE SEQUENCE</scope>
    <source>
        <strain evidence="4">ES-005</strain>
    </source>
</reference>
<organism evidence="4">
    <name type="scientific">Cellulosimicrobium sp. ES-005</name>
    <dbReference type="NCBI Taxonomy" id="3163031"/>
    <lineage>
        <taxon>Bacteria</taxon>
        <taxon>Bacillati</taxon>
        <taxon>Actinomycetota</taxon>
        <taxon>Actinomycetes</taxon>
        <taxon>Micrococcales</taxon>
        <taxon>Promicromonosporaceae</taxon>
        <taxon>Cellulosimicrobium</taxon>
    </lineage>
</organism>
<sequence length="1415" mass="145327">MSMHAGAGRVVATGAALVMAVTGLVAPATASPVVDVDRYPVGVGADLSTTPRTHGIAVATAPTTGAQETGEEGGRAFWRTDAAAGAERIALDVADAYVGRLADVPGYLVVDHRTGEQVVATAVDGSVLGAGAPEADADGDGWTSTVVALPAGALEPGTQAGGDPEVSLAAADGELSVASVRVVAQGASVDLGPTVAERGIAVRAGDATAGLVTGTADGRGYWQTGRAQGTNFVYANVSDAYALDTRDRVLVDATVQQGGGDMFLQYDSPGDTIPHMFKPSPRLALGTDGTWVSRSWLLDDAILTNRSNGSDFRLSVEGSPQDVRIDSLAVTVVPREVDPAIALRRLVERADVTYAAAREGERDGQYPAGSRAGLRAAIDAADAVAQDPDANGEEVDAATTALEDALEDFLGSQVTTDLARGKPVTVSSGGPAAAATDGDRGTAWTSARDGDTEWVQVDLGAVTEIDEVLVRWTPDYAHVYRVEVSTDGTTYDEVASAGAIDATGVRTRFEPVEARYVRLALDERATQRATFALTDLEVRRAPAVPVEPRLVETVFPTEDVVVADQVVTDFGADPTGEGDSTAAIQAALYACQDATGGTVWLPAGTYRVTGTLEVLPHCTLRGDHPDRAISPDADPLDGTVVVADLPSGDDGPSLFRVGGNAGVVGVTTYYPGQDAADPVPYGFTVELPGRAWQGEQNYMMSSVEHVTMLNSYRGIGISTMAHDRGEGGPGSQVHEIANVRDVVGTALFEGVVAYNGADVGTWQDVTFDNGVWAGAGAAYDAPERAVLDAWTREHGTGLVLGDLEWDEFSGVSVADYAVGIRIVKGQRASFTGSFLDTEVRRTDVAVQVEVSDDRWGTAFAGGTLEGSEAAVRNTSGGYVKLTGTDVTGALEGTVHVLDGPDGGVPARPEPVLAPRPAERLVDVTKAPYDVPRTPGQLSDVDATAAIQAALDDTAAAGGGVVYLPAGWYTVRGHLTVPAGVELRGSAGVANRDSLELSGGTVLLAYEGGVAPAAPGEPDPSVGATAFVTLAGEDAGLRGLRVFHPENNPAGPDGVRSYPFAVRGDAPGTYVVNVGLTNTWNAIDLTAAADGFLVRRAVGLFLSEGVHVGANAGGTVENVLSNGNVITRLAYGLPGWVEGADLFGQVIDPVAREREVLVRATGSQDLTVLNTFAYGTHDGIVASDGATVRAFNLGTDNLGPGGHTVDADASSTVSVVNLMRFNGTTSRGPVTIVNPLAIHMATSALDVAADAAEGAAGTVRVEANEAEPGRYETGSAVAVVAEPADGSAFAGWRDASGAVVSHDARYAFALAADTSLTAVFVVAPTTGVEVEATGRCLAGRAYVAVRARNGGEDAVTVRLATPFGERTVDDVAPGKSAYQSFATRATAVEAGTAQVTVTADGGDVVLTAPYDAVRCG</sequence>
<dbReference type="InterPro" id="IPR000421">
    <property type="entry name" value="FA58C"/>
</dbReference>
<dbReference type="Gene3D" id="2.60.120.260">
    <property type="entry name" value="Galactose-binding domain-like"/>
    <property type="match status" value="1"/>
</dbReference>
<dbReference type="InterPro" id="IPR012334">
    <property type="entry name" value="Pectin_lyas_fold"/>
</dbReference>
<dbReference type="Pfam" id="PF00754">
    <property type="entry name" value="F5_F8_type_C"/>
    <property type="match status" value="1"/>
</dbReference>
<evidence type="ECO:0000256" key="2">
    <source>
        <dbReference type="SAM" id="SignalP"/>
    </source>
</evidence>
<dbReference type="InterPro" id="IPR044060">
    <property type="entry name" value="Bacterial_rp_domain"/>
</dbReference>
<dbReference type="Gene3D" id="2.160.20.10">
    <property type="entry name" value="Single-stranded right-handed beta-helix, Pectin lyase-like"/>
    <property type="match status" value="2"/>
</dbReference>
<feature type="domain" description="F5/8 type C" evidence="3">
    <location>
        <begin position="395"/>
        <end position="541"/>
    </location>
</feature>
<feature type="region of interest" description="Disordered" evidence="1">
    <location>
        <begin position="421"/>
        <end position="446"/>
    </location>
</feature>
<feature type="signal peptide" evidence="2">
    <location>
        <begin position="1"/>
        <end position="30"/>
    </location>
</feature>
<dbReference type="PROSITE" id="PS50022">
    <property type="entry name" value="FA58C_3"/>
    <property type="match status" value="1"/>
</dbReference>
<dbReference type="SUPFAM" id="SSF49785">
    <property type="entry name" value="Galactose-binding domain-like"/>
    <property type="match status" value="1"/>
</dbReference>
<dbReference type="Pfam" id="PF12708">
    <property type="entry name" value="Pect-lyase_RHGA_epim"/>
    <property type="match status" value="2"/>
</dbReference>